<feature type="domain" description="ABC transmembrane type-1" evidence="9">
    <location>
        <begin position="25"/>
        <end position="304"/>
    </location>
</feature>
<keyword evidence="11" id="KW-1185">Reference proteome</keyword>
<dbReference type="PROSITE" id="PS50929">
    <property type="entry name" value="ABC_TM1F"/>
    <property type="match status" value="1"/>
</dbReference>
<keyword evidence="4" id="KW-0067">ATP-binding</keyword>
<dbReference type="SMART" id="SM00382">
    <property type="entry name" value="AAA"/>
    <property type="match status" value="1"/>
</dbReference>
<dbReference type="InterPro" id="IPR011527">
    <property type="entry name" value="ABC1_TM_dom"/>
</dbReference>
<dbReference type="InterPro" id="IPR003439">
    <property type="entry name" value="ABC_transporter-like_ATP-bd"/>
</dbReference>
<dbReference type="InterPro" id="IPR036640">
    <property type="entry name" value="ABC1_TM_sf"/>
</dbReference>
<feature type="domain" description="ABC transporter" evidence="8">
    <location>
        <begin position="336"/>
        <end position="551"/>
    </location>
</feature>
<evidence type="ECO:0000256" key="4">
    <source>
        <dbReference type="ARBA" id="ARBA00022840"/>
    </source>
</evidence>
<keyword evidence="3" id="KW-0547">Nucleotide-binding</keyword>
<dbReference type="Gene3D" id="1.20.1560.10">
    <property type="entry name" value="ABC transporter type 1, transmembrane domain"/>
    <property type="match status" value="1"/>
</dbReference>
<evidence type="ECO:0000256" key="5">
    <source>
        <dbReference type="ARBA" id="ARBA00022989"/>
    </source>
</evidence>
<feature type="transmembrane region" description="Helical" evidence="7">
    <location>
        <begin position="129"/>
        <end position="155"/>
    </location>
</feature>
<organism evidence="10 11">
    <name type="scientific">Lysobacter niastensis</name>
    <dbReference type="NCBI Taxonomy" id="380629"/>
    <lineage>
        <taxon>Bacteria</taxon>
        <taxon>Pseudomonadati</taxon>
        <taxon>Pseudomonadota</taxon>
        <taxon>Gammaproteobacteria</taxon>
        <taxon>Lysobacterales</taxon>
        <taxon>Lysobacteraceae</taxon>
        <taxon>Lysobacter</taxon>
    </lineage>
</organism>
<dbReference type="InterPro" id="IPR017871">
    <property type="entry name" value="ABC_transporter-like_CS"/>
</dbReference>
<accession>A0ABU1WEB8</accession>
<dbReference type="PANTHER" id="PTHR43394:SF1">
    <property type="entry name" value="ATP-BINDING CASSETTE SUB-FAMILY B MEMBER 10, MITOCHONDRIAL"/>
    <property type="match status" value="1"/>
</dbReference>
<gene>
    <name evidence="10" type="ORF">J2X06_003059</name>
</gene>
<dbReference type="EMBL" id="JAVDVY010000003">
    <property type="protein sequence ID" value="MDR7135841.1"/>
    <property type="molecule type" value="Genomic_DNA"/>
</dbReference>
<feature type="transmembrane region" description="Helical" evidence="7">
    <location>
        <begin position="161"/>
        <end position="179"/>
    </location>
</feature>
<dbReference type="Proteomes" id="UP001251524">
    <property type="component" value="Unassembled WGS sequence"/>
</dbReference>
<dbReference type="PROSITE" id="PS00211">
    <property type="entry name" value="ABC_TRANSPORTER_1"/>
    <property type="match status" value="1"/>
</dbReference>
<evidence type="ECO:0000256" key="7">
    <source>
        <dbReference type="SAM" id="Phobius"/>
    </source>
</evidence>
<dbReference type="SUPFAM" id="SSF52540">
    <property type="entry name" value="P-loop containing nucleoside triphosphate hydrolases"/>
    <property type="match status" value="1"/>
</dbReference>
<evidence type="ECO:0000259" key="9">
    <source>
        <dbReference type="PROSITE" id="PS50929"/>
    </source>
</evidence>
<evidence type="ECO:0000259" key="8">
    <source>
        <dbReference type="PROSITE" id="PS50893"/>
    </source>
</evidence>
<comment type="caution">
    <text evidence="10">The sequence shown here is derived from an EMBL/GenBank/DDBJ whole genome shotgun (WGS) entry which is preliminary data.</text>
</comment>
<reference evidence="10 11" key="1">
    <citation type="submission" date="2023-07" db="EMBL/GenBank/DDBJ databases">
        <title>Sorghum-associated microbial communities from plants grown in Nebraska, USA.</title>
        <authorList>
            <person name="Schachtman D."/>
        </authorList>
    </citation>
    <scope>NUCLEOTIDE SEQUENCE [LARGE SCALE GENOMIC DNA]</scope>
    <source>
        <strain evidence="10 11">BE198</strain>
    </source>
</reference>
<evidence type="ECO:0000313" key="10">
    <source>
        <dbReference type="EMBL" id="MDR7135841.1"/>
    </source>
</evidence>
<keyword evidence="2 7" id="KW-0812">Transmembrane</keyword>
<dbReference type="PANTHER" id="PTHR43394">
    <property type="entry name" value="ATP-DEPENDENT PERMEASE MDL1, MITOCHONDRIAL"/>
    <property type="match status" value="1"/>
</dbReference>
<feature type="transmembrane region" description="Helical" evidence="7">
    <location>
        <begin position="62"/>
        <end position="81"/>
    </location>
</feature>
<dbReference type="SUPFAM" id="SSF90123">
    <property type="entry name" value="ABC transporter transmembrane region"/>
    <property type="match status" value="1"/>
</dbReference>
<dbReference type="PROSITE" id="PS50893">
    <property type="entry name" value="ABC_TRANSPORTER_2"/>
    <property type="match status" value="1"/>
</dbReference>
<evidence type="ECO:0000256" key="3">
    <source>
        <dbReference type="ARBA" id="ARBA00022741"/>
    </source>
</evidence>
<feature type="transmembrane region" description="Helical" evidence="7">
    <location>
        <begin position="244"/>
        <end position="264"/>
    </location>
</feature>
<dbReference type="Pfam" id="PF00664">
    <property type="entry name" value="ABC_membrane"/>
    <property type="match status" value="1"/>
</dbReference>
<keyword evidence="6 7" id="KW-0472">Membrane</keyword>
<dbReference type="Pfam" id="PF00005">
    <property type="entry name" value="ABC_tran"/>
    <property type="match status" value="1"/>
</dbReference>
<keyword evidence="5 7" id="KW-1133">Transmembrane helix</keyword>
<comment type="subcellular location">
    <subcellularLocation>
        <location evidence="1">Cell membrane</location>
        <topology evidence="1">Multi-pass membrane protein</topology>
    </subcellularLocation>
</comment>
<evidence type="ECO:0000256" key="2">
    <source>
        <dbReference type="ARBA" id="ARBA00022692"/>
    </source>
</evidence>
<evidence type="ECO:0000256" key="6">
    <source>
        <dbReference type="ARBA" id="ARBA00023136"/>
    </source>
</evidence>
<dbReference type="InterPro" id="IPR027417">
    <property type="entry name" value="P-loop_NTPase"/>
</dbReference>
<protein>
    <submittedName>
        <fullName evidence="10">ABC-type multidrug transport system fused ATPase/permease subunit</fullName>
    </submittedName>
</protein>
<sequence>MGQERTPGDARLAWRLLRPYRGPLLVALALLLAQSAAALAMPWLAGRFSAALLNSQPVTGLLLAWFAVIALQAALGYAIAVRSQAIASHLIADGSARVFDHLQSLPLPWHQDRRRGEVLALLTEDVGRLGYFVTATLLPLLPLLLTCAGAFAMMLRIDPRVGLGVAVLVPLFFAMLKLAGRRLRPLARQAIEEHAAMSAIAEQSLVMLPIIKAFSGEPAESARFLAQAHRYRDVDLRQTRLHEAIGPVVRVVAAACVLLLLWAASHGVSSGAMRADELVSLLLYGLLLTQPVSQLASVYGRVQTARGTAERLRELFAQQPEPDSGDDHLHEVHGALAFESVRFAYPGRPPVLDGLDLQIAVGETVAITGANGAGKSTLAHLLLRFADPQAGRITLDGVDLRNLALPSLRANIGLVAQNVLLFNASVAENIGYGRPDASMEEIGRAARAARAHEFIAGLPEGYASVVGDQGIKLSGGQKQRIALARALLKDPAVLVLDEATAMFDPEGEREFIEECHDILRQRTVLLITHRPASLALADRVLRLENGRLRQV</sequence>
<dbReference type="Gene3D" id="3.40.50.300">
    <property type="entry name" value="P-loop containing nucleotide triphosphate hydrolases"/>
    <property type="match status" value="1"/>
</dbReference>
<dbReference type="InterPro" id="IPR039421">
    <property type="entry name" value="Type_1_exporter"/>
</dbReference>
<evidence type="ECO:0000256" key="1">
    <source>
        <dbReference type="ARBA" id="ARBA00004651"/>
    </source>
</evidence>
<name>A0ABU1WEB8_9GAMM</name>
<dbReference type="InterPro" id="IPR003593">
    <property type="entry name" value="AAA+_ATPase"/>
</dbReference>
<evidence type="ECO:0000313" key="11">
    <source>
        <dbReference type="Proteomes" id="UP001251524"/>
    </source>
</evidence>
<proteinExistence type="predicted"/>
<dbReference type="RefSeq" id="WP_310063855.1">
    <property type="nucleotide sequence ID" value="NZ_JAVDVY010000003.1"/>
</dbReference>